<proteinExistence type="predicted"/>
<feature type="compositionally biased region" description="Polar residues" evidence="1">
    <location>
        <begin position="180"/>
        <end position="189"/>
    </location>
</feature>
<reference evidence="2" key="1">
    <citation type="submission" date="2020-01" db="EMBL/GenBank/DDBJ databases">
        <authorList>
            <person name="Meier V. D."/>
            <person name="Meier V D."/>
        </authorList>
    </citation>
    <scope>NUCLEOTIDE SEQUENCE</scope>
    <source>
        <strain evidence="2">HLG_WM_MAG_02</strain>
    </source>
</reference>
<dbReference type="EMBL" id="CACVAZ010000033">
    <property type="protein sequence ID" value="CAA6806638.1"/>
    <property type="molecule type" value="Genomic_DNA"/>
</dbReference>
<name>A0A6S6SUF6_9BACT</name>
<protein>
    <submittedName>
        <fullName evidence="2">Uncharacterized protein</fullName>
    </submittedName>
</protein>
<sequence length="216" mass="24672">MEKKQEFRNPLSIEDIEKHQKSLDKDFAKHEVMKQDFEGLKAQREQEFSTQIETLLSDEERDIVEVGGNASETYQVLKKHEKIFVDDAVEQEAKIIEEFENKLHENQGKLNAMRIESEYAGEFPDDDFEGLVHFIQNKLTPEQLDALHQESGADQAQFLRLAAKKFSETKTPEIPEDPNNLPTNLNNIAGATGDIDNNDGLSDEDDSYAKQAGLYR</sequence>
<organism evidence="2">
    <name type="scientific">uncultured Sulfurovum sp</name>
    <dbReference type="NCBI Taxonomy" id="269237"/>
    <lineage>
        <taxon>Bacteria</taxon>
        <taxon>Pseudomonadati</taxon>
        <taxon>Campylobacterota</taxon>
        <taxon>Epsilonproteobacteria</taxon>
        <taxon>Campylobacterales</taxon>
        <taxon>Sulfurovaceae</taxon>
        <taxon>Sulfurovum</taxon>
        <taxon>environmental samples</taxon>
    </lineage>
</organism>
<accession>A0A6S6SUF6</accession>
<gene>
    <name evidence="2" type="ORF">HELGO_WM12445</name>
</gene>
<evidence type="ECO:0000313" key="2">
    <source>
        <dbReference type="EMBL" id="CAA6806638.1"/>
    </source>
</evidence>
<evidence type="ECO:0000256" key="1">
    <source>
        <dbReference type="SAM" id="MobiDB-lite"/>
    </source>
</evidence>
<feature type="region of interest" description="Disordered" evidence="1">
    <location>
        <begin position="169"/>
        <end position="216"/>
    </location>
</feature>
<dbReference type="AlphaFoldDB" id="A0A6S6SUF6"/>